<accession>A0ABV9YWY3</accession>
<evidence type="ECO:0000313" key="3">
    <source>
        <dbReference type="Proteomes" id="UP001595947"/>
    </source>
</evidence>
<keyword evidence="1" id="KW-0732">Signal</keyword>
<dbReference type="EMBL" id="JBHSIV010000074">
    <property type="protein sequence ID" value="MFC5066332.1"/>
    <property type="molecule type" value="Genomic_DNA"/>
</dbReference>
<reference evidence="3" key="1">
    <citation type="journal article" date="2019" name="Int. J. Syst. Evol. Microbiol.">
        <title>The Global Catalogue of Microorganisms (GCM) 10K type strain sequencing project: providing services to taxonomists for standard genome sequencing and annotation.</title>
        <authorList>
            <consortium name="The Broad Institute Genomics Platform"/>
            <consortium name="The Broad Institute Genome Sequencing Center for Infectious Disease"/>
            <person name="Wu L."/>
            <person name="Ma J."/>
        </authorList>
    </citation>
    <scope>NUCLEOTIDE SEQUENCE [LARGE SCALE GENOMIC DNA]</scope>
    <source>
        <strain evidence="3">CGMCC 4.7093</strain>
    </source>
</reference>
<proteinExistence type="predicted"/>
<evidence type="ECO:0000256" key="1">
    <source>
        <dbReference type="SAM" id="SignalP"/>
    </source>
</evidence>
<feature type="signal peptide" evidence="1">
    <location>
        <begin position="1"/>
        <end position="18"/>
    </location>
</feature>
<feature type="chain" id="PRO_5046399391" description="Alpha-galactosidase" evidence="1">
    <location>
        <begin position="19"/>
        <end position="103"/>
    </location>
</feature>
<keyword evidence="3" id="KW-1185">Reference proteome</keyword>
<gene>
    <name evidence="2" type="ORF">ACFPBZ_29295</name>
</gene>
<evidence type="ECO:0000313" key="2">
    <source>
        <dbReference type="EMBL" id="MFC5066332.1"/>
    </source>
</evidence>
<organism evidence="2 3">
    <name type="scientific">Actinomycetospora atypica</name>
    <dbReference type="NCBI Taxonomy" id="1290095"/>
    <lineage>
        <taxon>Bacteria</taxon>
        <taxon>Bacillati</taxon>
        <taxon>Actinomycetota</taxon>
        <taxon>Actinomycetes</taxon>
        <taxon>Pseudonocardiales</taxon>
        <taxon>Pseudonocardiaceae</taxon>
        <taxon>Actinomycetospora</taxon>
    </lineage>
</organism>
<feature type="non-terminal residue" evidence="2">
    <location>
        <position position="1"/>
    </location>
</feature>
<comment type="caution">
    <text evidence="2">The sequence shown here is derived from an EMBL/GenBank/DDBJ whole genome shotgun (WGS) entry which is preliminary data.</text>
</comment>
<name>A0ABV9YWY3_9PSEU</name>
<dbReference type="Proteomes" id="UP001595947">
    <property type="component" value="Unassembled WGS sequence"/>
</dbReference>
<sequence length="103" mass="10279">ALARAGASAALLWGPQSAASFPYAALWTDTAAADGGRATALAPAWSWLVPRLAAGGVDVGRSPDGRVLGLRADDGVLLVNTGSTTVEVAGTTLARHAAAVVER</sequence>
<protein>
    <recommendedName>
        <fullName evidence="4">Alpha-galactosidase</fullName>
    </recommendedName>
</protein>
<evidence type="ECO:0008006" key="4">
    <source>
        <dbReference type="Google" id="ProtNLM"/>
    </source>
</evidence>